<dbReference type="Gene3D" id="1.20.1200.10">
    <property type="entry name" value="Cobalamin adenosyltransferase-like"/>
    <property type="match status" value="1"/>
</dbReference>
<dbReference type="EMBL" id="CP011002">
    <property type="protein sequence ID" value="AKO66089.1"/>
    <property type="molecule type" value="Genomic_DNA"/>
</dbReference>
<evidence type="ECO:0000256" key="2">
    <source>
        <dbReference type="ARBA" id="ARBA00011233"/>
    </source>
</evidence>
<proteinExistence type="inferred from homology"/>
<evidence type="ECO:0000256" key="1">
    <source>
        <dbReference type="ARBA" id="ARBA00007487"/>
    </source>
</evidence>
<dbReference type="InterPro" id="IPR029499">
    <property type="entry name" value="PduO-typ"/>
</dbReference>
<reference evidence="8 9" key="1">
    <citation type="submission" date="2015-03" db="EMBL/GenBank/DDBJ databases">
        <title>Comparative analysis of the OM43 clade including a novel species from Red Sea uncovers genomic and metabolic diversity among marine methylotrophs.</title>
        <authorList>
            <person name="Jimenez-Infante F."/>
            <person name="Ngugi D.K."/>
            <person name="Vinu M."/>
            <person name="Alam I."/>
            <person name="Kamau A."/>
            <person name="Blom J."/>
            <person name="Bajic V.B."/>
            <person name="Stingl U."/>
        </authorList>
    </citation>
    <scope>NUCLEOTIDE SEQUENCE [LARGE SCALE GENOMIC DNA]</scope>
    <source>
        <strain evidence="8 9">MBRSH7</strain>
    </source>
</reference>
<dbReference type="OrthoDB" id="9778896at2"/>
<dbReference type="PANTHER" id="PTHR12213">
    <property type="entry name" value="CORRINOID ADENOSYLTRANSFERASE"/>
    <property type="match status" value="1"/>
</dbReference>
<dbReference type="GO" id="GO:0009236">
    <property type="term" value="P:cobalamin biosynthetic process"/>
    <property type="evidence" value="ECO:0007669"/>
    <property type="project" value="UniProtKB-UniRule"/>
</dbReference>
<evidence type="ECO:0000256" key="4">
    <source>
        <dbReference type="ARBA" id="ARBA00022741"/>
    </source>
</evidence>
<evidence type="ECO:0000259" key="7">
    <source>
        <dbReference type="Pfam" id="PF01923"/>
    </source>
</evidence>
<dbReference type="NCBIfam" id="TIGR00636">
    <property type="entry name" value="PduO_Nterm"/>
    <property type="match status" value="1"/>
</dbReference>
<keyword evidence="4 6" id="KW-0547">Nucleotide-binding</keyword>
<comment type="catalytic activity">
    <reaction evidence="6">
        <text>2 cob(II)alamin + AH2 + 2 ATP = 2 adenosylcob(III)alamin + 2 triphosphate + A + 2 H(+)</text>
        <dbReference type="Rhea" id="RHEA:53304"/>
        <dbReference type="ChEBI" id="CHEBI:13193"/>
        <dbReference type="ChEBI" id="CHEBI:15378"/>
        <dbReference type="ChEBI" id="CHEBI:16304"/>
        <dbReference type="ChEBI" id="CHEBI:17499"/>
        <dbReference type="ChEBI" id="CHEBI:18036"/>
        <dbReference type="ChEBI" id="CHEBI:18408"/>
        <dbReference type="ChEBI" id="CHEBI:30616"/>
    </reaction>
</comment>
<dbReference type="PATRIC" id="fig|1623450.3.peg.1030"/>
<dbReference type="Pfam" id="PF01923">
    <property type="entry name" value="Cob_adeno_trans"/>
    <property type="match status" value="1"/>
</dbReference>
<keyword evidence="5 6" id="KW-0067">ATP-binding</keyword>
<evidence type="ECO:0000313" key="9">
    <source>
        <dbReference type="Proteomes" id="UP000066549"/>
    </source>
</evidence>
<dbReference type="FunFam" id="1.20.1200.10:FF:000001">
    <property type="entry name" value="Cob(I)yrinic acid a,c-diamide adenosyltransferase"/>
    <property type="match status" value="1"/>
</dbReference>
<name>A0A0H4J001_9PROT</name>
<keyword evidence="6" id="KW-0169">Cobalamin biosynthesis</keyword>
<organism evidence="8 9">
    <name type="scientific">Methylophilales bacterium MBRS-H7</name>
    <dbReference type="NCBI Taxonomy" id="1623450"/>
    <lineage>
        <taxon>Bacteria</taxon>
        <taxon>Pseudomonadati</taxon>
        <taxon>Pseudomonadota</taxon>
        <taxon>Betaproteobacteria</taxon>
        <taxon>Nitrosomonadales</taxon>
        <taxon>OM43 clade</taxon>
    </lineage>
</organism>
<dbReference type="GO" id="GO:0008817">
    <property type="term" value="F:corrinoid adenosyltransferase activity"/>
    <property type="evidence" value="ECO:0007669"/>
    <property type="project" value="TreeGrafter"/>
</dbReference>
<evidence type="ECO:0000256" key="3">
    <source>
        <dbReference type="ARBA" id="ARBA00022679"/>
    </source>
</evidence>
<evidence type="ECO:0000256" key="5">
    <source>
        <dbReference type="ARBA" id="ARBA00022840"/>
    </source>
</evidence>
<dbReference type="PANTHER" id="PTHR12213:SF0">
    <property type="entry name" value="CORRINOID ADENOSYLTRANSFERASE MMAB"/>
    <property type="match status" value="1"/>
</dbReference>
<dbReference type="Proteomes" id="UP000066549">
    <property type="component" value="Chromosome"/>
</dbReference>
<sequence>MADRLTHIYTKTGDNGETSLGNGQRVKKNSVRVECLGSIDELNSIIGLILTETVPEKIKTTLTEIQHDLFNIGGELSIPSHKLLDSQRVDFLEIELDAMNQKLPPLKEFILPGGSKPAALAHVARTVCRRAERNCINLKEIEEINSSSLYYLNRLSDFLFVLARMLNQENKVPDTLWKRS</sequence>
<dbReference type="SUPFAM" id="SSF89028">
    <property type="entry name" value="Cobalamin adenosyltransferase-like"/>
    <property type="match status" value="1"/>
</dbReference>
<dbReference type="InterPro" id="IPR016030">
    <property type="entry name" value="CblAdoTrfase-like"/>
</dbReference>
<evidence type="ECO:0000313" key="8">
    <source>
        <dbReference type="EMBL" id="AKO66089.1"/>
    </source>
</evidence>
<comment type="subunit">
    <text evidence="2">Homotrimer.</text>
</comment>
<keyword evidence="3 6" id="KW-0808">Transferase</keyword>
<dbReference type="EC" id="2.5.1.-" evidence="6"/>
<dbReference type="AlphaFoldDB" id="A0A0H4J001"/>
<dbReference type="InterPro" id="IPR036451">
    <property type="entry name" value="CblAdoTrfase-like_sf"/>
</dbReference>
<feature type="domain" description="Cobalamin adenosyltransferase-like" evidence="7">
    <location>
        <begin position="8"/>
        <end position="165"/>
    </location>
</feature>
<keyword evidence="9" id="KW-1185">Reference proteome</keyword>
<comment type="similarity">
    <text evidence="1 6">Belongs to the Cob(I)alamin adenosyltransferase family.</text>
</comment>
<evidence type="ECO:0000256" key="6">
    <source>
        <dbReference type="RuleBase" id="RU366026"/>
    </source>
</evidence>
<gene>
    <name evidence="8" type="ORF">VI33_05180</name>
</gene>
<accession>A0A0H4J001</accession>
<dbReference type="GO" id="GO:0005524">
    <property type="term" value="F:ATP binding"/>
    <property type="evidence" value="ECO:0007669"/>
    <property type="project" value="UniProtKB-UniRule"/>
</dbReference>
<protein>
    <recommendedName>
        <fullName evidence="6">Cobalamin adenosyltransferase</fullName>
        <ecNumber evidence="6">2.5.1.-</ecNumber>
    </recommendedName>
</protein>